<evidence type="ECO:0000259" key="6">
    <source>
        <dbReference type="PROSITE" id="PS50893"/>
    </source>
</evidence>
<evidence type="ECO:0000256" key="2">
    <source>
        <dbReference type="ARBA" id="ARBA00022448"/>
    </source>
</evidence>
<dbReference type="PANTHER" id="PTHR42711:SF5">
    <property type="entry name" value="ABC TRANSPORTER ATP-BINDING PROTEIN NATA"/>
    <property type="match status" value="1"/>
</dbReference>
<evidence type="ECO:0000313" key="8">
    <source>
        <dbReference type="Proteomes" id="UP000628448"/>
    </source>
</evidence>
<dbReference type="EMBL" id="JADWYR010000001">
    <property type="protein sequence ID" value="MBG9375700.1"/>
    <property type="molecule type" value="Genomic_DNA"/>
</dbReference>
<dbReference type="SMART" id="SM00382">
    <property type="entry name" value="AAA"/>
    <property type="match status" value="1"/>
</dbReference>
<dbReference type="InterPro" id="IPR027417">
    <property type="entry name" value="P-loop_NTPase"/>
</dbReference>
<keyword evidence="2" id="KW-0813">Transport</keyword>
<keyword evidence="5 7" id="KW-0067">ATP-binding</keyword>
<proteinExistence type="inferred from homology"/>
<comment type="caution">
    <text evidence="7">The sequence shown here is derived from an EMBL/GenBank/DDBJ whole genome shotgun (WGS) entry which is preliminary data.</text>
</comment>
<keyword evidence="4" id="KW-0547">Nucleotide-binding</keyword>
<evidence type="ECO:0000256" key="1">
    <source>
        <dbReference type="ARBA" id="ARBA00005417"/>
    </source>
</evidence>
<comment type="similarity">
    <text evidence="1">Belongs to the ABC transporter superfamily.</text>
</comment>
<evidence type="ECO:0000256" key="3">
    <source>
        <dbReference type="ARBA" id="ARBA00022458"/>
    </source>
</evidence>
<dbReference type="Proteomes" id="UP000628448">
    <property type="component" value="Unassembled WGS sequence"/>
</dbReference>
<sequence length="377" mass="42082">MALTTDSIKSFIQYGDISLAVRRTLDAALDTQDDDLVTEAISWSKQYHRLQNNDENPGQDFFNKADDLITRISSFPSGRFAAMPLLNVDQIGKSYSKGNFTLHPISFEIRTGDILGVVGENGNGKTTLLSCLSGDLAIDRGNIIYHNLRKADYYTIKGHVAFIPQRIPVWYGMLKDNLHFSAALSGVKGKANELMVDFMLERLNLSSYAHLTWKQISSGYRTRFEIARVLLQKPSLLILDEPLANLDINAQQTLLTDLRNLAKSVRHPLGIVLSSQQLHEVEKVADNVLLIKKGKCIYTTNTQNESAASNAIEIESNAERELIGNVLGAEATVQYNGGFYTIVAETISAKQLLQKLVNAGIEIQYYRDITNSTKRYF</sequence>
<dbReference type="RefSeq" id="WP_196989736.1">
    <property type="nucleotide sequence ID" value="NZ_JADWYR010000001.1"/>
</dbReference>
<keyword evidence="8" id="KW-1185">Reference proteome</keyword>
<evidence type="ECO:0000256" key="4">
    <source>
        <dbReference type="ARBA" id="ARBA00022741"/>
    </source>
</evidence>
<dbReference type="GO" id="GO:0005524">
    <property type="term" value="F:ATP binding"/>
    <property type="evidence" value="ECO:0007669"/>
    <property type="project" value="UniProtKB-KW"/>
</dbReference>
<dbReference type="Pfam" id="PF00005">
    <property type="entry name" value="ABC_tran"/>
    <property type="match status" value="1"/>
</dbReference>
<accession>A0A931GUT0</accession>
<dbReference type="InterPro" id="IPR050763">
    <property type="entry name" value="ABC_transporter_ATP-binding"/>
</dbReference>
<dbReference type="InterPro" id="IPR003593">
    <property type="entry name" value="AAA+_ATPase"/>
</dbReference>
<dbReference type="SUPFAM" id="SSF52540">
    <property type="entry name" value="P-loop containing nucleoside triphosphate hydrolases"/>
    <property type="match status" value="1"/>
</dbReference>
<evidence type="ECO:0000313" key="7">
    <source>
        <dbReference type="EMBL" id="MBG9375700.1"/>
    </source>
</evidence>
<protein>
    <submittedName>
        <fullName evidence="7">ABC transporter ATP-binding protein</fullName>
    </submittedName>
</protein>
<dbReference type="PANTHER" id="PTHR42711">
    <property type="entry name" value="ABC TRANSPORTER ATP-BINDING PROTEIN"/>
    <property type="match status" value="1"/>
</dbReference>
<keyword evidence="3" id="KW-0536">Nodulation</keyword>
<dbReference type="Gene3D" id="3.40.50.300">
    <property type="entry name" value="P-loop containing nucleotide triphosphate hydrolases"/>
    <property type="match status" value="1"/>
</dbReference>
<dbReference type="AlphaFoldDB" id="A0A931GUT0"/>
<organism evidence="7 8">
    <name type="scientific">Panacibacter microcysteis</name>
    <dbReference type="NCBI Taxonomy" id="2793269"/>
    <lineage>
        <taxon>Bacteria</taxon>
        <taxon>Pseudomonadati</taxon>
        <taxon>Bacteroidota</taxon>
        <taxon>Chitinophagia</taxon>
        <taxon>Chitinophagales</taxon>
        <taxon>Chitinophagaceae</taxon>
        <taxon>Panacibacter</taxon>
    </lineage>
</organism>
<gene>
    <name evidence="7" type="ORF">I5907_05610</name>
</gene>
<dbReference type="PROSITE" id="PS50893">
    <property type="entry name" value="ABC_TRANSPORTER_2"/>
    <property type="match status" value="1"/>
</dbReference>
<reference evidence="7" key="1">
    <citation type="submission" date="2020-11" db="EMBL/GenBank/DDBJ databases">
        <title>Bacterial whole genome sequence for Panacibacter sp. DH6.</title>
        <authorList>
            <person name="Le V."/>
            <person name="Ko S."/>
            <person name="Ahn C.-Y."/>
            <person name="Oh H.-M."/>
        </authorList>
    </citation>
    <scope>NUCLEOTIDE SEQUENCE</scope>
    <source>
        <strain evidence="7">DH6</strain>
    </source>
</reference>
<evidence type="ECO:0000256" key="5">
    <source>
        <dbReference type="ARBA" id="ARBA00022840"/>
    </source>
</evidence>
<feature type="domain" description="ABC transporter" evidence="6">
    <location>
        <begin position="86"/>
        <end position="318"/>
    </location>
</feature>
<name>A0A931GUT0_9BACT</name>
<dbReference type="GO" id="GO:0016887">
    <property type="term" value="F:ATP hydrolysis activity"/>
    <property type="evidence" value="ECO:0007669"/>
    <property type="project" value="InterPro"/>
</dbReference>
<dbReference type="InterPro" id="IPR003439">
    <property type="entry name" value="ABC_transporter-like_ATP-bd"/>
</dbReference>